<keyword evidence="3" id="KW-1185">Reference proteome</keyword>
<dbReference type="InterPro" id="IPR052912">
    <property type="entry name" value="UPF0111_domain"/>
</dbReference>
<accession>A0ABU5CU55</accession>
<dbReference type="Pfam" id="PF01865">
    <property type="entry name" value="PhoU_div"/>
    <property type="match status" value="1"/>
</dbReference>
<dbReference type="EMBL" id="JAWDIQ010000003">
    <property type="protein sequence ID" value="MDY0409905.1"/>
    <property type="molecule type" value="Genomic_DNA"/>
</dbReference>
<gene>
    <name evidence="2" type="ORF">RWD45_16605</name>
</gene>
<dbReference type="RefSeq" id="WP_320380764.1">
    <property type="nucleotide sequence ID" value="NZ_JAWDIQ010000003.1"/>
</dbReference>
<protein>
    <submittedName>
        <fullName evidence="2">DUF47 domain-containing protein</fullName>
    </submittedName>
</protein>
<dbReference type="InterPro" id="IPR038078">
    <property type="entry name" value="PhoU-like_sf"/>
</dbReference>
<dbReference type="PANTHER" id="PTHR37298">
    <property type="entry name" value="UPF0111 PROTEIN YKAA"/>
    <property type="match status" value="1"/>
</dbReference>
<evidence type="ECO:0000313" key="2">
    <source>
        <dbReference type="EMBL" id="MDY0409905.1"/>
    </source>
</evidence>
<proteinExistence type="inferred from homology"/>
<evidence type="ECO:0000313" key="3">
    <source>
        <dbReference type="Proteomes" id="UP001275315"/>
    </source>
</evidence>
<dbReference type="Gene3D" id="1.20.58.220">
    <property type="entry name" value="Phosphate transport system protein phou homolog 2, domain 2"/>
    <property type="match status" value="1"/>
</dbReference>
<dbReference type="InterPro" id="IPR018445">
    <property type="entry name" value="Put_Phosphate_transp_reg"/>
</dbReference>
<organism evidence="2 3">
    <name type="scientific">Paracerasibacillus soli</name>
    <dbReference type="NCBI Taxonomy" id="480284"/>
    <lineage>
        <taxon>Bacteria</taxon>
        <taxon>Bacillati</taxon>
        <taxon>Bacillota</taxon>
        <taxon>Bacilli</taxon>
        <taxon>Bacillales</taxon>
        <taxon>Bacillaceae</taxon>
        <taxon>Paracerasibacillus</taxon>
    </lineage>
</organism>
<comment type="similarity">
    <text evidence="1">Belongs to the UPF0111 family.</text>
</comment>
<reference evidence="2 3" key="1">
    <citation type="submission" date="2023-10" db="EMBL/GenBank/DDBJ databases">
        <title>Virgibacillus soli CC-YMP-6 genome.</title>
        <authorList>
            <person name="Miliotis G."/>
            <person name="Sengupta P."/>
            <person name="Hameed A."/>
            <person name="Chuvochina M."/>
            <person name="Mcdonagh F."/>
            <person name="Simpson A.C."/>
            <person name="Singh N.K."/>
            <person name="Rekha P.D."/>
            <person name="Raman K."/>
            <person name="Hugenholtz P."/>
            <person name="Venkateswaran K."/>
        </authorList>
    </citation>
    <scope>NUCLEOTIDE SEQUENCE [LARGE SCALE GENOMIC DNA]</scope>
    <source>
        <strain evidence="2 3">CC-YMP-6</strain>
    </source>
</reference>
<evidence type="ECO:0000256" key="1">
    <source>
        <dbReference type="ARBA" id="ARBA00008591"/>
    </source>
</evidence>
<dbReference type="PANTHER" id="PTHR37298:SF1">
    <property type="entry name" value="UPF0111 PROTEIN YKAA"/>
    <property type="match status" value="1"/>
</dbReference>
<sequence length="206" mass="24116">MFKKKPDKFASYLVDFANHLHETAKYFVQFKINDKETLHEFAMTIKTYESEADEKVHAIIRDLNQAFITPIEREDILQLAMRLDDIIDGMEELTALMDVYQIINSNHYIDQFTEYIYKCSEEIVTSIQMIADGKLSNIEPHVIRIKDHESKCDIIYLEALRSLFQDEQANPLQVIKYKEIYEVLEEIADHCQDVASTLQSIIMKNA</sequence>
<dbReference type="Proteomes" id="UP001275315">
    <property type="component" value="Unassembled WGS sequence"/>
</dbReference>
<name>A0ABU5CU55_9BACI</name>
<comment type="caution">
    <text evidence="2">The sequence shown here is derived from an EMBL/GenBank/DDBJ whole genome shotgun (WGS) entry which is preliminary data.</text>
</comment>